<dbReference type="Proteomes" id="UP000235672">
    <property type="component" value="Unassembled WGS sequence"/>
</dbReference>
<evidence type="ECO:0008006" key="3">
    <source>
        <dbReference type="Google" id="ProtNLM"/>
    </source>
</evidence>
<dbReference type="Gene3D" id="2.170.150.70">
    <property type="match status" value="1"/>
</dbReference>
<dbReference type="PANTHER" id="PTHR33337">
    <property type="entry name" value="GFA DOMAIN-CONTAINING PROTEIN"/>
    <property type="match status" value="1"/>
</dbReference>
<evidence type="ECO:0000313" key="1">
    <source>
        <dbReference type="EMBL" id="PMD28458.1"/>
    </source>
</evidence>
<gene>
    <name evidence="1" type="ORF">NA56DRAFT_640105</name>
</gene>
<dbReference type="STRING" id="1745343.A0A2J6QQB9"/>
<dbReference type="PANTHER" id="PTHR33337:SF40">
    <property type="entry name" value="CENP-V_GFA DOMAIN-CONTAINING PROTEIN-RELATED"/>
    <property type="match status" value="1"/>
</dbReference>
<dbReference type="InterPro" id="IPR011057">
    <property type="entry name" value="Mss4-like_sf"/>
</dbReference>
<reference evidence="1 2" key="1">
    <citation type="submission" date="2016-05" db="EMBL/GenBank/DDBJ databases">
        <title>A degradative enzymes factory behind the ericoid mycorrhizal symbiosis.</title>
        <authorList>
            <consortium name="DOE Joint Genome Institute"/>
            <person name="Martino E."/>
            <person name="Morin E."/>
            <person name="Grelet G."/>
            <person name="Kuo A."/>
            <person name="Kohler A."/>
            <person name="Daghino S."/>
            <person name="Barry K."/>
            <person name="Choi C."/>
            <person name="Cichocki N."/>
            <person name="Clum A."/>
            <person name="Copeland A."/>
            <person name="Hainaut M."/>
            <person name="Haridas S."/>
            <person name="Labutti K."/>
            <person name="Lindquist E."/>
            <person name="Lipzen A."/>
            <person name="Khouja H.-R."/>
            <person name="Murat C."/>
            <person name="Ohm R."/>
            <person name="Olson A."/>
            <person name="Spatafora J."/>
            <person name="Veneault-Fourrey C."/>
            <person name="Henrissat B."/>
            <person name="Grigoriev I."/>
            <person name="Martin F."/>
            <person name="Perotto S."/>
        </authorList>
    </citation>
    <scope>NUCLEOTIDE SEQUENCE [LARGE SCALE GENOMIC DNA]</scope>
    <source>
        <strain evidence="1 2">UAMH 7357</strain>
    </source>
</reference>
<keyword evidence="2" id="KW-1185">Reference proteome</keyword>
<dbReference type="OrthoDB" id="6329284at2759"/>
<sequence>MAAKTLPKTPFQLHGGCFCTAIRYTISVPELSERKLLPKTPLTLERLLVPPNEVNERMPVISIDHCHACRRVPGAIMECWFICPPSWVQFTLQPRDSSHDSKANEEDLIKVESMAYLDEDKSLAGRTWVTHYKSSEHSNRTFCGRCGTHLTFFKTGLGGPMRQAMGLFFDIAAGTLDKESVEMEGFGPVMQAWKDDGIPWAVKLVSEGKKGLLDDTAEDLAKLKVEDEEKK</sequence>
<dbReference type="SUPFAM" id="SSF51316">
    <property type="entry name" value="Mss4-like"/>
    <property type="match status" value="2"/>
</dbReference>
<name>A0A2J6QQB9_9HELO</name>
<dbReference type="AlphaFoldDB" id="A0A2J6QQB9"/>
<protein>
    <recommendedName>
        <fullName evidence="3">CENP-V/GFA domain-containing protein</fullName>
    </recommendedName>
</protein>
<accession>A0A2J6QQB9</accession>
<organism evidence="1 2">
    <name type="scientific">Hyaloscypha hepaticicola</name>
    <dbReference type="NCBI Taxonomy" id="2082293"/>
    <lineage>
        <taxon>Eukaryota</taxon>
        <taxon>Fungi</taxon>
        <taxon>Dikarya</taxon>
        <taxon>Ascomycota</taxon>
        <taxon>Pezizomycotina</taxon>
        <taxon>Leotiomycetes</taxon>
        <taxon>Helotiales</taxon>
        <taxon>Hyaloscyphaceae</taxon>
        <taxon>Hyaloscypha</taxon>
    </lineage>
</organism>
<dbReference type="EMBL" id="KZ613464">
    <property type="protein sequence ID" value="PMD28458.1"/>
    <property type="molecule type" value="Genomic_DNA"/>
</dbReference>
<evidence type="ECO:0000313" key="2">
    <source>
        <dbReference type="Proteomes" id="UP000235672"/>
    </source>
</evidence>
<proteinExistence type="predicted"/>